<dbReference type="RefSeq" id="WP_344627158.1">
    <property type="nucleotide sequence ID" value="NZ_BAAALD010000091.1"/>
</dbReference>
<name>A0ABP4EL44_9ACTN</name>
<accession>A0ABP4EL44</accession>
<comment type="caution">
    <text evidence="1">The sequence shown here is derived from an EMBL/GenBank/DDBJ whole genome shotgun (WGS) entry which is preliminary data.</text>
</comment>
<gene>
    <name evidence="1" type="ORF">GCM10009663_63600</name>
</gene>
<dbReference type="EMBL" id="BAAALD010000091">
    <property type="protein sequence ID" value="GAA1114220.1"/>
    <property type="molecule type" value="Genomic_DNA"/>
</dbReference>
<sequence>MGFIGVWVLAPVPDEVVAELAAVAGPVVEAQRNDPRVRELWQQWCAAPEAVGVESADRAATVAFDLLSGACPLDGQVEELYAAFDRVPAEWRPLMLTLVCRKGLPAAALAHGLGPERFARLPGWFGDFFLDAGQVRAALPEVLAALDLPDGERPAVERRTAEWLSDYGGGRPEEAAALLDGIGPLWQAAADAGAGLLGCMFVPG</sequence>
<evidence type="ECO:0000313" key="2">
    <source>
        <dbReference type="Proteomes" id="UP001499987"/>
    </source>
</evidence>
<proteinExistence type="predicted"/>
<dbReference type="Proteomes" id="UP001499987">
    <property type="component" value="Unassembled WGS sequence"/>
</dbReference>
<reference evidence="2" key="1">
    <citation type="journal article" date="2019" name="Int. J. Syst. Evol. Microbiol.">
        <title>The Global Catalogue of Microorganisms (GCM) 10K type strain sequencing project: providing services to taxonomists for standard genome sequencing and annotation.</title>
        <authorList>
            <consortium name="The Broad Institute Genomics Platform"/>
            <consortium name="The Broad Institute Genome Sequencing Center for Infectious Disease"/>
            <person name="Wu L."/>
            <person name="Ma J."/>
        </authorList>
    </citation>
    <scope>NUCLEOTIDE SEQUENCE [LARGE SCALE GENOMIC DNA]</scope>
    <source>
        <strain evidence="2">JCM 13002</strain>
    </source>
</reference>
<evidence type="ECO:0000313" key="1">
    <source>
        <dbReference type="EMBL" id="GAA1114220.1"/>
    </source>
</evidence>
<protein>
    <submittedName>
        <fullName evidence="1">Uncharacterized protein</fullName>
    </submittedName>
</protein>
<keyword evidence="2" id="KW-1185">Reference proteome</keyword>
<organism evidence="1 2">
    <name type="scientific">Kitasatospora arboriphila</name>
    <dbReference type="NCBI Taxonomy" id="258052"/>
    <lineage>
        <taxon>Bacteria</taxon>
        <taxon>Bacillati</taxon>
        <taxon>Actinomycetota</taxon>
        <taxon>Actinomycetes</taxon>
        <taxon>Kitasatosporales</taxon>
        <taxon>Streptomycetaceae</taxon>
        <taxon>Kitasatospora</taxon>
    </lineage>
</organism>